<dbReference type="Proteomes" id="UP000008820">
    <property type="component" value="Chromosome 3"/>
</dbReference>
<comment type="subcellular location">
    <subcellularLocation>
        <location evidence="3">Nucleus</location>
    </subcellularLocation>
</comment>
<reference evidence="5" key="2">
    <citation type="submission" date="2020-05" db="UniProtKB">
        <authorList>
            <consortium name="EnsemblMetazoa"/>
        </authorList>
    </citation>
    <scope>IDENTIFICATION</scope>
    <source>
        <strain evidence="5">LVP_AGWG</strain>
    </source>
</reference>
<dbReference type="InterPro" id="IPR013761">
    <property type="entry name" value="SAM/pointed_sf"/>
</dbReference>
<sequence length="576" mass="63662">MRLEPVISHRYVAKGIQRSFALDLLIYFGSALDFRGRLKETPQTVPAGNYTSDFFSAYADDFDLSLLTPSDGEVPLSPQSQQQRQQLQIQQSMLQAGVNVSLQYIPATIFHDVPASMQQALQQMKQEKSSTWTENLSESSLKSALLEQLQAGPQYQYYSSPLLSPPQEKYTVYPPSPTPSIPDFQSLNVPQNCGSFITIKQEFCSLPPSPPDSNGAPSPVHCSEIKTEFDIEPTIDIDSLLGSPKQPKEEPYEKPQEFNILREHLQDSGLQRKTDQKPAEQESYIGGMSTPFETIIEIALQETRDGIHSTCTLLGISPDPHQWSQDQVQQWLQLMMSKYNLPPLINTATLFPESGNQLALLSMDEFVRRIPQGGDKLHGQLDLWKIAVGSEGGADSPAAVGGPASTVVAASPSSTTAGVVVVPQLQQQESGAFDAESGNDDITDDEDEEMPLESTGVAGSTPTGGASSGAATTTTSPSGKPRQGGSHIHLWQFLKELLATPEQHGTAIRWIDRTKGVFKIEDSVRVARLWGRRKNRPAMNYDKLSRSIRQYYKKGIMQKTERSQRLVYQFCHPYSL</sequence>
<dbReference type="SMART" id="SM00413">
    <property type="entry name" value="ETS"/>
    <property type="match status" value="1"/>
</dbReference>
<dbReference type="FunCoup" id="A0A1S4F9Z0">
    <property type="interactions" value="57"/>
</dbReference>
<evidence type="ECO:0000256" key="4">
    <source>
        <dbReference type="SAM" id="MobiDB-lite"/>
    </source>
</evidence>
<dbReference type="EnsemblMetazoa" id="AAEL005147-RA">
    <property type="protein sequence ID" value="AAEL005147-PA"/>
    <property type="gene ID" value="AAEL005147"/>
</dbReference>
<feature type="compositionally biased region" description="Acidic residues" evidence="4">
    <location>
        <begin position="437"/>
        <end position="451"/>
    </location>
</feature>
<dbReference type="PROSITE" id="PS51433">
    <property type="entry name" value="PNT"/>
    <property type="match status" value="1"/>
</dbReference>
<dbReference type="GO" id="GO:0043565">
    <property type="term" value="F:sequence-specific DNA binding"/>
    <property type="evidence" value="ECO:0007669"/>
    <property type="project" value="InterPro"/>
</dbReference>
<dbReference type="CDD" id="cd08532">
    <property type="entry name" value="SAM_PNT-PDEF-like"/>
    <property type="match status" value="1"/>
</dbReference>
<dbReference type="AlphaFoldDB" id="A0A1S4F9Z0"/>
<reference evidence="5 6" key="1">
    <citation type="submission" date="2017-06" db="EMBL/GenBank/DDBJ databases">
        <title>Aedes aegypti genome working group (AGWG) sequencing and assembly.</title>
        <authorList>
            <consortium name="Aedes aegypti Genome Working Group (AGWG)"/>
            <person name="Matthews B.J."/>
        </authorList>
    </citation>
    <scope>NUCLEOTIDE SEQUENCE [LARGE SCALE GENOMIC DNA]</scope>
    <source>
        <strain evidence="5 6">LVP_AGWG</strain>
    </source>
</reference>
<keyword evidence="6" id="KW-1185">Reference proteome</keyword>
<dbReference type="SUPFAM" id="SSF46785">
    <property type="entry name" value="Winged helix' DNA-binding domain"/>
    <property type="match status" value="1"/>
</dbReference>
<evidence type="ECO:0000313" key="6">
    <source>
        <dbReference type="Proteomes" id="UP000008820"/>
    </source>
</evidence>
<dbReference type="PROSITE" id="PS50061">
    <property type="entry name" value="ETS_DOMAIN_3"/>
    <property type="match status" value="1"/>
</dbReference>
<dbReference type="SMART" id="SM00251">
    <property type="entry name" value="SAM_PNT"/>
    <property type="match status" value="1"/>
</dbReference>
<dbReference type="InterPro" id="IPR000418">
    <property type="entry name" value="Ets_dom"/>
</dbReference>
<dbReference type="Gene3D" id="1.10.150.50">
    <property type="entry name" value="Transcription Factor, Ets-1"/>
    <property type="match status" value="1"/>
</dbReference>
<organism evidence="5 6">
    <name type="scientific">Aedes aegypti</name>
    <name type="common">Yellowfever mosquito</name>
    <name type="synonym">Culex aegypti</name>
    <dbReference type="NCBI Taxonomy" id="7159"/>
    <lineage>
        <taxon>Eukaryota</taxon>
        <taxon>Metazoa</taxon>
        <taxon>Ecdysozoa</taxon>
        <taxon>Arthropoda</taxon>
        <taxon>Hexapoda</taxon>
        <taxon>Insecta</taxon>
        <taxon>Pterygota</taxon>
        <taxon>Neoptera</taxon>
        <taxon>Endopterygota</taxon>
        <taxon>Diptera</taxon>
        <taxon>Nematocera</taxon>
        <taxon>Culicoidea</taxon>
        <taxon>Culicidae</taxon>
        <taxon>Culicinae</taxon>
        <taxon>Aedini</taxon>
        <taxon>Aedes</taxon>
        <taxon>Stegomyia</taxon>
    </lineage>
</organism>
<feature type="compositionally biased region" description="Low complexity" evidence="4">
    <location>
        <begin position="454"/>
        <end position="479"/>
    </location>
</feature>
<evidence type="ECO:0000256" key="1">
    <source>
        <dbReference type="ARBA" id="ARBA00005562"/>
    </source>
</evidence>
<evidence type="ECO:0000256" key="3">
    <source>
        <dbReference type="RuleBase" id="RU004019"/>
    </source>
</evidence>
<dbReference type="Gene3D" id="1.10.10.10">
    <property type="entry name" value="Winged helix-like DNA-binding domain superfamily/Winged helix DNA-binding domain"/>
    <property type="match status" value="1"/>
</dbReference>
<feature type="region of interest" description="Disordered" evidence="4">
    <location>
        <begin position="424"/>
        <end position="485"/>
    </location>
</feature>
<dbReference type="PANTHER" id="PTHR11849:SF182">
    <property type="entry name" value="SAM POINTED DOMAIN-CONTAINING ETS TRANSCRIPTION FACTOR"/>
    <property type="match status" value="1"/>
</dbReference>
<dbReference type="InterPro" id="IPR003118">
    <property type="entry name" value="Pointed_dom"/>
</dbReference>
<dbReference type="Pfam" id="PF02198">
    <property type="entry name" value="SAM_PNT"/>
    <property type="match status" value="1"/>
</dbReference>
<dbReference type="InParanoid" id="A0A1S4F9Z0"/>
<accession>A0A1S4F9Z0</accession>
<dbReference type="GO" id="GO:0005634">
    <property type="term" value="C:nucleus"/>
    <property type="evidence" value="ECO:0007669"/>
    <property type="project" value="UniProtKB-SubCell"/>
</dbReference>
<dbReference type="VEuPathDB" id="VectorBase:AAEL005147"/>
<gene>
    <name evidence="5" type="primary">5566047</name>
</gene>
<dbReference type="Pfam" id="PF00178">
    <property type="entry name" value="Ets"/>
    <property type="match status" value="1"/>
</dbReference>
<dbReference type="SUPFAM" id="SSF47769">
    <property type="entry name" value="SAM/Pointed domain"/>
    <property type="match status" value="1"/>
</dbReference>
<dbReference type="OrthoDB" id="5961210at2759"/>
<dbReference type="GO" id="GO:0030154">
    <property type="term" value="P:cell differentiation"/>
    <property type="evidence" value="ECO:0007669"/>
    <property type="project" value="TreeGrafter"/>
</dbReference>
<evidence type="ECO:0000256" key="2">
    <source>
        <dbReference type="ARBA" id="ARBA00023125"/>
    </source>
</evidence>
<keyword evidence="3" id="KW-0539">Nucleus</keyword>
<name>A0A1S4F9Z0_AEDAE</name>
<dbReference type="FunFam" id="1.10.10.10:FF:000996">
    <property type="entry name" value="Predicted protein"/>
    <property type="match status" value="1"/>
</dbReference>
<proteinExistence type="inferred from homology"/>
<dbReference type="GO" id="GO:0000981">
    <property type="term" value="F:DNA-binding transcription factor activity, RNA polymerase II-specific"/>
    <property type="evidence" value="ECO:0007669"/>
    <property type="project" value="TreeGrafter"/>
</dbReference>
<evidence type="ECO:0000313" key="5">
    <source>
        <dbReference type="EnsemblMetazoa" id="AAEL005147-PA"/>
    </source>
</evidence>
<dbReference type="PANTHER" id="PTHR11849">
    <property type="entry name" value="ETS"/>
    <property type="match status" value="1"/>
</dbReference>
<dbReference type="InterPro" id="IPR036390">
    <property type="entry name" value="WH_DNA-bd_sf"/>
</dbReference>
<dbReference type="PROSITE" id="PS00346">
    <property type="entry name" value="ETS_DOMAIN_2"/>
    <property type="match status" value="1"/>
</dbReference>
<keyword evidence="2 3" id="KW-0238">DNA-binding</keyword>
<dbReference type="PROSITE" id="PS00345">
    <property type="entry name" value="ETS_DOMAIN_1"/>
    <property type="match status" value="1"/>
</dbReference>
<protein>
    <submittedName>
        <fullName evidence="5">Uncharacterized protein</fullName>
    </submittedName>
</protein>
<comment type="similarity">
    <text evidence="1 3">Belongs to the ETS family.</text>
</comment>
<dbReference type="InterPro" id="IPR046328">
    <property type="entry name" value="ETS_fam"/>
</dbReference>
<dbReference type="InterPro" id="IPR036388">
    <property type="entry name" value="WH-like_DNA-bd_sf"/>
</dbReference>
<dbReference type="PRINTS" id="PR00454">
    <property type="entry name" value="ETSDOMAIN"/>
</dbReference>